<evidence type="ECO:0000256" key="2">
    <source>
        <dbReference type="ARBA" id="ARBA00005236"/>
    </source>
</evidence>
<feature type="domain" description="ABC3 transporter permease C-terminal" evidence="8">
    <location>
        <begin position="274"/>
        <end position="399"/>
    </location>
</feature>
<keyword evidence="5 7" id="KW-1133">Transmembrane helix</keyword>
<gene>
    <name evidence="10" type="ORF">PEDI_25020</name>
</gene>
<feature type="transmembrane region" description="Helical" evidence="7">
    <location>
        <begin position="26"/>
        <end position="48"/>
    </location>
</feature>
<dbReference type="GO" id="GO:0098797">
    <property type="term" value="C:plasma membrane protein complex"/>
    <property type="evidence" value="ECO:0007669"/>
    <property type="project" value="TreeGrafter"/>
</dbReference>
<feature type="transmembrane region" description="Helical" evidence="7">
    <location>
        <begin position="326"/>
        <end position="351"/>
    </location>
</feature>
<dbReference type="PANTHER" id="PTHR30489">
    <property type="entry name" value="LIPOPROTEIN-RELEASING SYSTEM TRANSMEMBRANE PROTEIN LOLE"/>
    <property type="match status" value="1"/>
</dbReference>
<feature type="transmembrane region" description="Helical" evidence="7">
    <location>
        <begin position="371"/>
        <end position="394"/>
    </location>
</feature>
<accession>A0AAN4W008</accession>
<evidence type="ECO:0000256" key="5">
    <source>
        <dbReference type="ARBA" id="ARBA00022989"/>
    </source>
</evidence>
<dbReference type="Pfam" id="PF12704">
    <property type="entry name" value="MacB_PCD"/>
    <property type="match status" value="1"/>
</dbReference>
<evidence type="ECO:0000256" key="1">
    <source>
        <dbReference type="ARBA" id="ARBA00004651"/>
    </source>
</evidence>
<dbReference type="PANTHER" id="PTHR30489:SF0">
    <property type="entry name" value="LIPOPROTEIN-RELEASING SYSTEM TRANSMEMBRANE PROTEIN LOLE"/>
    <property type="match status" value="1"/>
</dbReference>
<dbReference type="InterPro" id="IPR025857">
    <property type="entry name" value="MacB_PCD"/>
</dbReference>
<keyword evidence="11" id="KW-1185">Reference proteome</keyword>
<dbReference type="RefSeq" id="WP_338237371.1">
    <property type="nucleotide sequence ID" value="NZ_BQKE01000001.1"/>
</dbReference>
<dbReference type="EMBL" id="BQKE01000001">
    <property type="protein sequence ID" value="GJM61950.1"/>
    <property type="molecule type" value="Genomic_DNA"/>
</dbReference>
<evidence type="ECO:0000259" key="9">
    <source>
        <dbReference type="Pfam" id="PF12704"/>
    </source>
</evidence>
<dbReference type="InterPro" id="IPR051447">
    <property type="entry name" value="Lipoprotein-release_system"/>
</dbReference>
<evidence type="ECO:0000259" key="8">
    <source>
        <dbReference type="Pfam" id="PF02687"/>
    </source>
</evidence>
<feature type="transmembrane region" description="Helical" evidence="7">
    <location>
        <begin position="272"/>
        <end position="296"/>
    </location>
</feature>
<evidence type="ECO:0000256" key="6">
    <source>
        <dbReference type="ARBA" id="ARBA00023136"/>
    </source>
</evidence>
<organism evidence="10 11">
    <name type="scientific">Persicobacter diffluens</name>
    <dbReference type="NCBI Taxonomy" id="981"/>
    <lineage>
        <taxon>Bacteria</taxon>
        <taxon>Pseudomonadati</taxon>
        <taxon>Bacteroidota</taxon>
        <taxon>Cytophagia</taxon>
        <taxon>Cytophagales</taxon>
        <taxon>Persicobacteraceae</taxon>
        <taxon>Persicobacter</taxon>
    </lineage>
</organism>
<name>A0AAN4W008_9BACT</name>
<proteinExistence type="inferred from homology"/>
<comment type="subcellular location">
    <subcellularLocation>
        <location evidence="1">Cell membrane</location>
        <topology evidence="1">Multi-pass membrane protein</topology>
    </subcellularLocation>
</comment>
<comment type="similarity">
    <text evidence="2">Belongs to the ABC-4 integral membrane protein family. LolC/E subfamily.</text>
</comment>
<evidence type="ECO:0000313" key="10">
    <source>
        <dbReference type="EMBL" id="GJM61950.1"/>
    </source>
</evidence>
<evidence type="ECO:0000256" key="4">
    <source>
        <dbReference type="ARBA" id="ARBA00022692"/>
    </source>
</evidence>
<dbReference type="AlphaFoldDB" id="A0AAN4W008"/>
<reference evidence="10 11" key="1">
    <citation type="submission" date="2021-12" db="EMBL/GenBank/DDBJ databases">
        <title>Genome sequencing of bacteria with rrn-lacking chromosome and rrn-plasmid.</title>
        <authorList>
            <person name="Anda M."/>
            <person name="Iwasaki W."/>
        </authorList>
    </citation>
    <scope>NUCLEOTIDE SEQUENCE [LARGE SCALE GENOMIC DNA]</scope>
    <source>
        <strain evidence="10 11">NBRC 15940</strain>
    </source>
</reference>
<keyword evidence="4 7" id="KW-0812">Transmembrane</keyword>
<feature type="domain" description="MacB-like periplasmic core" evidence="9">
    <location>
        <begin position="27"/>
        <end position="241"/>
    </location>
</feature>
<keyword evidence="6 7" id="KW-0472">Membrane</keyword>
<sequence>MNLSLFISKRINQVEGGTFSSVIHRVAVVSIAMGLGLILISFLILTGFRENIIRKVVSFSGHYQVIRYSLSNSYEEDPISTNNPILEQWETFADIQGVYPYSNKPGLLKDNDEVAGIILKGVEESYQESGFLENVVAGSFPQFDATKRYDQQVMVSQKLANLLDLQVGDTTRMYFIQDPPRFRKVYVSGIYESGLEEFDEKVVLGDIRMIQRLNQWADTLVGGLEVHLKSMDHIDEVHEELFDLAGFDLFVTKVTDRHADFFDWLKLLDNNVVIFLTIILFVACFNMVSVVLILIMERTQMIGMLKALGATDIQVRKIFMYNGLLLIAKGMFLGNLVGLGFGFLQGNFHLIPLEMESYYMNHVPISWDWPMLLAANLLTLLVVALVLWIPTIVVTRVNPIRAIRFD</sequence>
<dbReference type="GO" id="GO:0044874">
    <property type="term" value="P:lipoprotein localization to outer membrane"/>
    <property type="evidence" value="ECO:0007669"/>
    <property type="project" value="TreeGrafter"/>
</dbReference>
<evidence type="ECO:0000313" key="11">
    <source>
        <dbReference type="Proteomes" id="UP001310022"/>
    </source>
</evidence>
<dbReference type="Proteomes" id="UP001310022">
    <property type="component" value="Unassembled WGS sequence"/>
</dbReference>
<comment type="caution">
    <text evidence="10">The sequence shown here is derived from an EMBL/GenBank/DDBJ whole genome shotgun (WGS) entry which is preliminary data.</text>
</comment>
<evidence type="ECO:0000256" key="7">
    <source>
        <dbReference type="SAM" id="Phobius"/>
    </source>
</evidence>
<dbReference type="InterPro" id="IPR003838">
    <property type="entry name" value="ABC3_permease_C"/>
</dbReference>
<dbReference type="Pfam" id="PF02687">
    <property type="entry name" value="FtsX"/>
    <property type="match status" value="1"/>
</dbReference>
<protein>
    <submittedName>
        <fullName evidence="10">Permease</fullName>
    </submittedName>
</protein>
<evidence type="ECO:0000256" key="3">
    <source>
        <dbReference type="ARBA" id="ARBA00022475"/>
    </source>
</evidence>
<keyword evidence="3" id="KW-1003">Cell membrane</keyword>